<evidence type="ECO:0000313" key="1">
    <source>
        <dbReference type="EMBL" id="KAI7993210.1"/>
    </source>
</evidence>
<dbReference type="EMBL" id="CM045769">
    <property type="protein sequence ID" value="KAI7993210.1"/>
    <property type="molecule type" value="Genomic_DNA"/>
</dbReference>
<evidence type="ECO:0000313" key="2">
    <source>
        <dbReference type="Proteomes" id="UP001060215"/>
    </source>
</evidence>
<dbReference type="Proteomes" id="UP001060215">
    <property type="component" value="Chromosome 12"/>
</dbReference>
<accession>A0ACC0FX13</accession>
<organism evidence="1 2">
    <name type="scientific">Camellia lanceoleosa</name>
    <dbReference type="NCBI Taxonomy" id="1840588"/>
    <lineage>
        <taxon>Eukaryota</taxon>
        <taxon>Viridiplantae</taxon>
        <taxon>Streptophyta</taxon>
        <taxon>Embryophyta</taxon>
        <taxon>Tracheophyta</taxon>
        <taxon>Spermatophyta</taxon>
        <taxon>Magnoliopsida</taxon>
        <taxon>eudicotyledons</taxon>
        <taxon>Gunneridae</taxon>
        <taxon>Pentapetalae</taxon>
        <taxon>asterids</taxon>
        <taxon>Ericales</taxon>
        <taxon>Theaceae</taxon>
        <taxon>Camellia</taxon>
    </lineage>
</organism>
<comment type="caution">
    <text evidence="1">The sequence shown here is derived from an EMBL/GenBank/DDBJ whole genome shotgun (WGS) entry which is preliminary data.</text>
</comment>
<protein>
    <submittedName>
        <fullName evidence="1">Disease resistance RPP13-like protein 4</fullName>
    </submittedName>
</protein>
<keyword evidence="2" id="KW-1185">Reference proteome</keyword>
<proteinExistence type="predicted"/>
<gene>
    <name evidence="1" type="ORF">LOK49_LG11G01451</name>
</gene>
<name>A0ACC0FX13_9ERIC</name>
<reference evidence="1 2" key="1">
    <citation type="journal article" date="2022" name="Plant J.">
        <title>Chromosome-level genome of Camellia lanceoleosa provides a valuable resource for understanding genome evolution and self-incompatibility.</title>
        <authorList>
            <person name="Gong W."/>
            <person name="Xiao S."/>
            <person name="Wang L."/>
            <person name="Liao Z."/>
            <person name="Chang Y."/>
            <person name="Mo W."/>
            <person name="Hu G."/>
            <person name="Li W."/>
            <person name="Zhao G."/>
            <person name="Zhu H."/>
            <person name="Hu X."/>
            <person name="Ji K."/>
            <person name="Xiang X."/>
            <person name="Song Q."/>
            <person name="Yuan D."/>
            <person name="Jin S."/>
            <person name="Zhang L."/>
        </authorList>
    </citation>
    <scope>NUCLEOTIDE SEQUENCE [LARGE SCALE GENOMIC DNA]</scope>
    <source>
        <strain evidence="1">SQ_2022a</strain>
    </source>
</reference>
<sequence>MATIKKRFVIYWWIGETFPFPARLANDILDELTAKGFIEPIYKNCGLVVDSYRMSPYIRSDITIELQGHDFDYFPDIRFACRERCIVNVDAAIIDGRHEFIFKSGTDVKVVYLGRWQNSVTHHIEVPDIKILNALKNMKRLRFLSLRGISLITELPQFISQLTDLKILDLKACHNLEVVPDWIGLLEKLTHLDISECYLLDHMPKGLGALSNLKVLKGFIIGDSKDKNSCTINDLTKLSWLQKLSISTSMKEFPTDLQLHHLQRLKCLQKLKISWSGCILRDKTDDSPKQAQLFSKKTTLTRSFIDQRDPKLPLLELPSSLQKLELEGFPEIDTPGWLWSGNLKNLKKLYIRGGLLCNLDKIVATTVEMLQLKYLSNLEMPWKDIMMLFPNLIYLEKVECPGLNSFPCDQNGVWIRKDNGIDEKCNGKSYSERISTSRLAN</sequence>